<evidence type="ECO:0000259" key="2">
    <source>
        <dbReference type="Pfam" id="PF02668"/>
    </source>
</evidence>
<feature type="domain" description="TauD/TfdA-like" evidence="2">
    <location>
        <begin position="101"/>
        <end position="284"/>
    </location>
</feature>
<dbReference type="InterPro" id="IPR003819">
    <property type="entry name" value="TauD/TfdA-like"/>
</dbReference>
<evidence type="ECO:0000313" key="3">
    <source>
        <dbReference type="EMBL" id="KAB8068044.1"/>
    </source>
</evidence>
<proteinExistence type="predicted"/>
<name>A0A5N5WL57_9EURO</name>
<organism evidence="3 4">
    <name type="scientific">Aspergillus leporis</name>
    <dbReference type="NCBI Taxonomy" id="41062"/>
    <lineage>
        <taxon>Eukaryota</taxon>
        <taxon>Fungi</taxon>
        <taxon>Dikarya</taxon>
        <taxon>Ascomycota</taxon>
        <taxon>Pezizomycotina</taxon>
        <taxon>Eurotiomycetes</taxon>
        <taxon>Eurotiomycetidae</taxon>
        <taxon>Eurotiales</taxon>
        <taxon>Aspergillaceae</taxon>
        <taxon>Aspergillus</taxon>
        <taxon>Aspergillus subgen. Circumdati</taxon>
    </lineage>
</organism>
<dbReference type="OrthoDB" id="2117718at2759"/>
<dbReference type="Pfam" id="PF02668">
    <property type="entry name" value="TauD"/>
    <property type="match status" value="1"/>
</dbReference>
<dbReference type="GO" id="GO:0016491">
    <property type="term" value="F:oxidoreductase activity"/>
    <property type="evidence" value="ECO:0007669"/>
    <property type="project" value="UniProtKB-KW"/>
</dbReference>
<gene>
    <name evidence="3" type="ORF">BDV29DRAFT_162749</name>
</gene>
<evidence type="ECO:0000256" key="1">
    <source>
        <dbReference type="ARBA" id="ARBA00023002"/>
    </source>
</evidence>
<keyword evidence="4" id="KW-1185">Reference proteome</keyword>
<dbReference type="Gene3D" id="3.60.130.10">
    <property type="entry name" value="Clavaminate synthase-like"/>
    <property type="match status" value="1"/>
</dbReference>
<dbReference type="InterPro" id="IPR042098">
    <property type="entry name" value="TauD-like_sf"/>
</dbReference>
<accession>A0A5N5WL57</accession>
<keyword evidence="1" id="KW-0560">Oxidoreductase</keyword>
<dbReference type="AlphaFoldDB" id="A0A5N5WL57"/>
<sequence>MFKNRSKWPSRTHQFSCLARARQIGTIPHLHAKTLGDSQNPLHVAIVHKELKESGVLKISLGFYDDKSEYLRQLVVHLSSKHGHGLPITHSASRGWFWDVRPQLLQIKKDVAKQARSETMDEFPWHTDCAYEHSPPRYFALHILQPDNCGGGTLSILSSDRVRALLSPAARFALTQPEYCIKVPPEFLKKEDEKHIIGSVLSAESNQTHTQIRLRLDITSGLSTKSRAALEELQGILSGTKVQECTIHLTPVSLHRGTIILLDNRRWLHSRNTVKDPNRHLRRVRWDSQPFGTIESQQLD</sequence>
<dbReference type="SUPFAM" id="SSF51197">
    <property type="entry name" value="Clavaminate synthase-like"/>
    <property type="match status" value="1"/>
</dbReference>
<evidence type="ECO:0000313" key="4">
    <source>
        <dbReference type="Proteomes" id="UP000326565"/>
    </source>
</evidence>
<dbReference type="Proteomes" id="UP000326565">
    <property type="component" value="Unassembled WGS sequence"/>
</dbReference>
<dbReference type="EMBL" id="ML732420">
    <property type="protein sequence ID" value="KAB8068044.1"/>
    <property type="molecule type" value="Genomic_DNA"/>
</dbReference>
<reference evidence="3 4" key="1">
    <citation type="submission" date="2019-04" db="EMBL/GenBank/DDBJ databases">
        <title>Friends and foes A comparative genomics study of 23 Aspergillus species from section Flavi.</title>
        <authorList>
            <consortium name="DOE Joint Genome Institute"/>
            <person name="Kjaerbolling I."/>
            <person name="Vesth T."/>
            <person name="Frisvad J.C."/>
            <person name="Nybo J.L."/>
            <person name="Theobald S."/>
            <person name="Kildgaard S."/>
            <person name="Isbrandt T."/>
            <person name="Kuo A."/>
            <person name="Sato A."/>
            <person name="Lyhne E.K."/>
            <person name="Kogle M.E."/>
            <person name="Wiebenga A."/>
            <person name="Kun R.S."/>
            <person name="Lubbers R.J."/>
            <person name="Makela M.R."/>
            <person name="Barry K."/>
            <person name="Chovatia M."/>
            <person name="Clum A."/>
            <person name="Daum C."/>
            <person name="Haridas S."/>
            <person name="He G."/>
            <person name="LaButti K."/>
            <person name="Lipzen A."/>
            <person name="Mondo S."/>
            <person name="Riley R."/>
            <person name="Salamov A."/>
            <person name="Simmons B.A."/>
            <person name="Magnuson J.K."/>
            <person name="Henrissat B."/>
            <person name="Mortensen U.H."/>
            <person name="Larsen T.O."/>
            <person name="Devries R.P."/>
            <person name="Grigoriev I.V."/>
            <person name="Machida M."/>
            <person name="Baker S.E."/>
            <person name="Andersen M.R."/>
        </authorList>
    </citation>
    <scope>NUCLEOTIDE SEQUENCE [LARGE SCALE GENOMIC DNA]</scope>
    <source>
        <strain evidence="3 4">CBS 151.66</strain>
    </source>
</reference>
<protein>
    <recommendedName>
        <fullName evidence="2">TauD/TfdA-like domain-containing protein</fullName>
    </recommendedName>
</protein>